<feature type="region of interest" description="Disordered" evidence="1">
    <location>
        <begin position="59"/>
        <end position="100"/>
    </location>
</feature>
<gene>
    <name evidence="2" type="ORF">HYPSUDRAFT_769105</name>
</gene>
<evidence type="ECO:0000256" key="1">
    <source>
        <dbReference type="SAM" id="MobiDB-lite"/>
    </source>
</evidence>
<keyword evidence="3" id="KW-1185">Reference proteome</keyword>
<dbReference type="AlphaFoldDB" id="A0A0D2NQ29"/>
<dbReference type="Proteomes" id="UP000054270">
    <property type="component" value="Unassembled WGS sequence"/>
</dbReference>
<sequence length="243" mass="26008">MPIIHGQEYSTRYNAFDRWSHSIQANEDEDTAPQILFIPSALHSGCAVARYAIPLMPETASAPESQETSHFAEEYSMDTERPGPGRAVAHTSSAADTQAAPGVIARYPPPQVADACDDNFALSWPGLAAAVETLSGVAIGLPTNHAWRTYTGASIQFGARRADGVVCPVSLLDCQLMRVALHDGEKEPSCLSAVTDGRFRFQISVGRSFRMWLLSMTDAVRIDSGLGTRASSGKHRSLTSGGG</sequence>
<feature type="compositionally biased region" description="Basic and acidic residues" evidence="1">
    <location>
        <begin position="70"/>
        <end position="83"/>
    </location>
</feature>
<dbReference type="EMBL" id="KN817563">
    <property type="protein sequence ID" value="KJA20879.1"/>
    <property type="molecule type" value="Genomic_DNA"/>
</dbReference>
<proteinExistence type="predicted"/>
<organism evidence="2 3">
    <name type="scientific">Hypholoma sublateritium (strain FD-334 SS-4)</name>
    <dbReference type="NCBI Taxonomy" id="945553"/>
    <lineage>
        <taxon>Eukaryota</taxon>
        <taxon>Fungi</taxon>
        <taxon>Dikarya</taxon>
        <taxon>Basidiomycota</taxon>
        <taxon>Agaricomycotina</taxon>
        <taxon>Agaricomycetes</taxon>
        <taxon>Agaricomycetidae</taxon>
        <taxon>Agaricales</taxon>
        <taxon>Agaricineae</taxon>
        <taxon>Strophariaceae</taxon>
        <taxon>Hypholoma</taxon>
    </lineage>
</organism>
<reference evidence="3" key="1">
    <citation type="submission" date="2014-04" db="EMBL/GenBank/DDBJ databases">
        <title>Evolutionary Origins and Diversification of the Mycorrhizal Mutualists.</title>
        <authorList>
            <consortium name="DOE Joint Genome Institute"/>
            <consortium name="Mycorrhizal Genomics Consortium"/>
            <person name="Kohler A."/>
            <person name="Kuo A."/>
            <person name="Nagy L.G."/>
            <person name="Floudas D."/>
            <person name="Copeland A."/>
            <person name="Barry K.W."/>
            <person name="Cichocki N."/>
            <person name="Veneault-Fourrey C."/>
            <person name="LaButti K."/>
            <person name="Lindquist E.A."/>
            <person name="Lipzen A."/>
            <person name="Lundell T."/>
            <person name="Morin E."/>
            <person name="Murat C."/>
            <person name="Riley R."/>
            <person name="Ohm R."/>
            <person name="Sun H."/>
            <person name="Tunlid A."/>
            <person name="Henrissat B."/>
            <person name="Grigoriev I.V."/>
            <person name="Hibbett D.S."/>
            <person name="Martin F."/>
        </authorList>
    </citation>
    <scope>NUCLEOTIDE SEQUENCE [LARGE SCALE GENOMIC DNA]</scope>
    <source>
        <strain evidence="3">FD-334 SS-4</strain>
    </source>
</reference>
<protein>
    <submittedName>
        <fullName evidence="2">Uncharacterized protein</fullName>
    </submittedName>
</protein>
<evidence type="ECO:0000313" key="2">
    <source>
        <dbReference type="EMBL" id="KJA20879.1"/>
    </source>
</evidence>
<name>A0A0D2NQ29_HYPSF</name>
<accession>A0A0D2NQ29</accession>
<evidence type="ECO:0000313" key="3">
    <source>
        <dbReference type="Proteomes" id="UP000054270"/>
    </source>
</evidence>